<gene>
    <name evidence="2" type="ORF">QVZ41_14345</name>
</gene>
<keyword evidence="3" id="KW-1185">Reference proteome</keyword>
<feature type="transmembrane region" description="Helical" evidence="1">
    <location>
        <begin position="33"/>
        <end position="49"/>
    </location>
</feature>
<name>A0ABT8VVM9_9FLAO</name>
<evidence type="ECO:0000256" key="1">
    <source>
        <dbReference type="SAM" id="Phobius"/>
    </source>
</evidence>
<organism evidence="2 3">
    <name type="scientific">Wenyingzhuangia gilva</name>
    <dbReference type="NCBI Taxonomy" id="3057677"/>
    <lineage>
        <taxon>Bacteria</taxon>
        <taxon>Pseudomonadati</taxon>
        <taxon>Bacteroidota</taxon>
        <taxon>Flavobacteriia</taxon>
        <taxon>Flavobacteriales</taxon>
        <taxon>Flavobacteriaceae</taxon>
        <taxon>Wenyingzhuangia</taxon>
    </lineage>
</organism>
<keyword evidence="1" id="KW-0472">Membrane</keyword>
<keyword evidence="2" id="KW-0436">Ligase</keyword>
<accession>A0ABT8VVM9</accession>
<dbReference type="Proteomes" id="UP001168642">
    <property type="component" value="Unassembled WGS sequence"/>
</dbReference>
<evidence type="ECO:0000313" key="2">
    <source>
        <dbReference type="EMBL" id="MDO3696029.1"/>
    </source>
</evidence>
<comment type="caution">
    <text evidence="2">The sequence shown here is derived from an EMBL/GenBank/DDBJ whole genome shotgun (WGS) entry which is preliminary data.</text>
</comment>
<keyword evidence="1" id="KW-1133">Transmembrane helix</keyword>
<sequence length="193" mass="23183">MRVRKSWRFSSRTKPSQNRCATLKKLKTNLKKWILILFFAILIGLYFGLGTIFGFFNLLILFCTYTLILIVIVLIWKKPSKKRSYSISVYFTIFFGLIFCLLFARIKKRYNQYNADLVVKKITEYKTDFKKYPNSLTELKNNTELPKYIEKYKLKDFEYSINKATNEFSLTYSLDGWYINEFKSETNEWESRD</sequence>
<keyword evidence="1" id="KW-0812">Transmembrane</keyword>
<protein>
    <submittedName>
        <fullName evidence="2">O-antigen ligase family protein</fullName>
    </submittedName>
</protein>
<feature type="transmembrane region" description="Helical" evidence="1">
    <location>
        <begin position="55"/>
        <end position="75"/>
    </location>
</feature>
<evidence type="ECO:0000313" key="3">
    <source>
        <dbReference type="Proteomes" id="UP001168642"/>
    </source>
</evidence>
<feature type="transmembrane region" description="Helical" evidence="1">
    <location>
        <begin position="87"/>
        <end position="106"/>
    </location>
</feature>
<dbReference type="EMBL" id="JAUMIT010000021">
    <property type="protein sequence ID" value="MDO3696029.1"/>
    <property type="molecule type" value="Genomic_DNA"/>
</dbReference>
<dbReference type="GO" id="GO:0016874">
    <property type="term" value="F:ligase activity"/>
    <property type="evidence" value="ECO:0007669"/>
    <property type="project" value="UniProtKB-KW"/>
</dbReference>
<reference evidence="2" key="1">
    <citation type="submission" date="2023-07" db="EMBL/GenBank/DDBJ databases">
        <title>Wenyingzhuangia sp. chi5 genome sequencing and assembly.</title>
        <authorList>
            <person name="Park S."/>
        </authorList>
    </citation>
    <scope>NUCLEOTIDE SEQUENCE</scope>
    <source>
        <strain evidence="2">Chi5</strain>
    </source>
</reference>
<proteinExistence type="predicted"/>